<dbReference type="RefSeq" id="XP_043046736.1">
    <property type="nucleotide sequence ID" value="XM_043190787.1"/>
</dbReference>
<dbReference type="EMBL" id="MU250523">
    <property type="protein sequence ID" value="KAG7453236.1"/>
    <property type="molecule type" value="Genomic_DNA"/>
</dbReference>
<accession>A0A9P7W8E1</accession>
<comment type="caution">
    <text evidence="2">The sequence shown here is derived from an EMBL/GenBank/DDBJ whole genome shotgun (WGS) entry which is preliminary data.</text>
</comment>
<evidence type="ECO:0000313" key="3">
    <source>
        <dbReference type="Proteomes" id="UP000812287"/>
    </source>
</evidence>
<dbReference type="Proteomes" id="UP000812287">
    <property type="component" value="Unassembled WGS sequence"/>
</dbReference>
<sequence>MRRQLDAYIFKHRAKVCLNRALHMREAYSTRSGLSLTAKRQTPRWFASFEDEDIKVKRQHSSLLLLYREQRRLGRGRESQRQSKHPTPSRRPDRMKQRKQTNTVLGICTSTHDLGHLSLPTSAFLPRQLTMMAMARNPSDWVSLAASSDDLAKGLHYFLSIRLEMPKDQRALRSKSTDYRGMKIEDMINKDFGS</sequence>
<dbReference type="GeneID" id="66113084"/>
<dbReference type="OrthoDB" id="2884186at2759"/>
<protein>
    <submittedName>
        <fullName evidence="2">Uncharacterized protein</fullName>
    </submittedName>
</protein>
<organism evidence="2 3">
    <name type="scientific">Guyanagaster necrorhizus</name>
    <dbReference type="NCBI Taxonomy" id="856835"/>
    <lineage>
        <taxon>Eukaryota</taxon>
        <taxon>Fungi</taxon>
        <taxon>Dikarya</taxon>
        <taxon>Basidiomycota</taxon>
        <taxon>Agaricomycotina</taxon>
        <taxon>Agaricomycetes</taxon>
        <taxon>Agaricomycetidae</taxon>
        <taxon>Agaricales</taxon>
        <taxon>Marasmiineae</taxon>
        <taxon>Physalacriaceae</taxon>
        <taxon>Guyanagaster</taxon>
    </lineage>
</organism>
<evidence type="ECO:0000256" key="1">
    <source>
        <dbReference type="SAM" id="MobiDB-lite"/>
    </source>
</evidence>
<feature type="region of interest" description="Disordered" evidence="1">
    <location>
        <begin position="73"/>
        <end position="99"/>
    </location>
</feature>
<dbReference type="AlphaFoldDB" id="A0A9P7W8E1"/>
<reference evidence="2" key="1">
    <citation type="submission" date="2020-11" db="EMBL/GenBank/DDBJ databases">
        <title>Adaptations for nitrogen fixation in a non-lichenized fungal sporocarp promotes dispersal by wood-feeding termites.</title>
        <authorList>
            <consortium name="DOE Joint Genome Institute"/>
            <person name="Koch R.A."/>
            <person name="Yoon G."/>
            <person name="Arayal U."/>
            <person name="Lail K."/>
            <person name="Amirebrahimi M."/>
            <person name="Labutti K."/>
            <person name="Lipzen A."/>
            <person name="Riley R."/>
            <person name="Barry K."/>
            <person name="Henrissat B."/>
            <person name="Grigoriev I.V."/>
            <person name="Herr J.R."/>
            <person name="Aime M.C."/>
        </authorList>
    </citation>
    <scope>NUCLEOTIDE SEQUENCE</scope>
    <source>
        <strain evidence="2">MCA 3950</strain>
    </source>
</reference>
<evidence type="ECO:0000313" key="2">
    <source>
        <dbReference type="EMBL" id="KAG7453236.1"/>
    </source>
</evidence>
<name>A0A9P7W8E1_9AGAR</name>
<proteinExistence type="predicted"/>
<keyword evidence="3" id="KW-1185">Reference proteome</keyword>
<gene>
    <name evidence="2" type="ORF">BT62DRAFT_999290</name>
</gene>